<dbReference type="InterPro" id="IPR001650">
    <property type="entry name" value="Helicase_C-like"/>
</dbReference>
<dbReference type="PROSITE" id="PS51194">
    <property type="entry name" value="HELICASE_CTER"/>
    <property type="match status" value="1"/>
</dbReference>
<dbReference type="PANTHER" id="PTHR47962">
    <property type="entry name" value="ATP-DEPENDENT HELICASE LHR-RELATED-RELATED"/>
    <property type="match status" value="1"/>
</dbReference>
<dbReference type="GO" id="GO:0016887">
    <property type="term" value="F:ATP hydrolysis activity"/>
    <property type="evidence" value="ECO:0007669"/>
    <property type="project" value="TreeGrafter"/>
</dbReference>
<accession>G7TCL5</accession>
<sequence>MSWHLGDFFGNHRVAAHHGSLSRETRLLAERRLKAGDLTVLVATASLELGLDIGDVDLVCQLGSPRSIATFLQRAGRSGHKVGGTPKARLFPQTRDELVECAALLDSIHPPWRSGRPAHSAGAGRRAGAADRGRSRVRRLGRRCAVCAGAARVAVRRVAPGDVR</sequence>
<gene>
    <name evidence="3" type="ORF">XOC_2045</name>
</gene>
<dbReference type="EMBL" id="CP003057">
    <property type="protein sequence ID" value="AEQ96193.1"/>
    <property type="molecule type" value="Genomic_DNA"/>
</dbReference>
<dbReference type="KEGG" id="xor:XOC_2045"/>
<evidence type="ECO:0000313" key="4">
    <source>
        <dbReference type="Proteomes" id="UP000008851"/>
    </source>
</evidence>
<dbReference type="Pfam" id="PF00271">
    <property type="entry name" value="Helicase_C"/>
    <property type="match status" value="1"/>
</dbReference>
<evidence type="ECO:0000256" key="1">
    <source>
        <dbReference type="SAM" id="MobiDB-lite"/>
    </source>
</evidence>
<organism evidence="3 4">
    <name type="scientific">Xanthomonas oryzae pv. oryzicola (strain BLS256)</name>
    <dbReference type="NCBI Taxonomy" id="383407"/>
    <lineage>
        <taxon>Bacteria</taxon>
        <taxon>Pseudomonadati</taxon>
        <taxon>Pseudomonadota</taxon>
        <taxon>Gammaproteobacteria</taxon>
        <taxon>Lysobacterales</taxon>
        <taxon>Lysobacteraceae</taxon>
        <taxon>Xanthomonas</taxon>
    </lineage>
</organism>
<protein>
    <submittedName>
        <fullName evidence="3">Lhr</fullName>
    </submittedName>
</protein>
<reference evidence="3 4" key="1">
    <citation type="journal article" date="2011" name="J. Bacteriol.">
        <title>Two new complete genome sequences offer insight into host and tissue specificity of plant pathogenic Xanthomonas spp.</title>
        <authorList>
            <person name="Bogdanove A.J."/>
            <person name="Koebnik R."/>
            <person name="Lu H."/>
            <person name="Furutani A."/>
            <person name="Angiuoli S.V."/>
            <person name="Patil P.B."/>
            <person name="Van Sluys M.A."/>
            <person name="Ryan R.P."/>
            <person name="Meyer D.F."/>
            <person name="Han S.W."/>
            <person name="Aparna G."/>
            <person name="Rajaram M."/>
            <person name="Delcher A.L."/>
            <person name="Phillippy A.M."/>
            <person name="Puiu D."/>
            <person name="Schatz M.C."/>
            <person name="Shumway M."/>
            <person name="Sommer D.D."/>
            <person name="Trapnell C."/>
            <person name="Benahmed F."/>
            <person name="Dimitrov G."/>
            <person name="Madupu R."/>
            <person name="Radune D."/>
            <person name="Sullivan S."/>
            <person name="Jha G."/>
            <person name="Ishihara H."/>
            <person name="Lee S.W."/>
            <person name="Pandey A."/>
            <person name="Sharma V."/>
            <person name="Sriariyanun M."/>
            <person name="Szurek B."/>
            <person name="Vera-Cruz C.M."/>
            <person name="Dorman K.S."/>
            <person name="Ronald P.C."/>
            <person name="Verdier V."/>
            <person name="Dow J.M."/>
            <person name="Sonti R.V."/>
            <person name="Tsuge S."/>
            <person name="Brendel V.P."/>
            <person name="Rabinowicz P.D."/>
            <person name="Leach J.E."/>
            <person name="White F.F."/>
            <person name="Salzberg S.L."/>
        </authorList>
    </citation>
    <scope>NUCLEOTIDE SEQUENCE [LARGE SCALE GENOMIC DNA]</scope>
    <source>
        <strain evidence="3 4">BLS256</strain>
    </source>
</reference>
<dbReference type="InterPro" id="IPR052511">
    <property type="entry name" value="ATP-dep_Helicase"/>
</dbReference>
<dbReference type="SMART" id="SM00490">
    <property type="entry name" value="HELICc"/>
    <property type="match status" value="1"/>
</dbReference>
<dbReference type="GO" id="GO:0003677">
    <property type="term" value="F:DNA binding"/>
    <property type="evidence" value="ECO:0007669"/>
    <property type="project" value="TreeGrafter"/>
</dbReference>
<feature type="domain" description="Helicase C-terminal" evidence="2">
    <location>
        <begin position="1"/>
        <end position="116"/>
    </location>
</feature>
<proteinExistence type="predicted"/>
<dbReference type="AlphaFoldDB" id="G7TCL5"/>
<evidence type="ECO:0000259" key="2">
    <source>
        <dbReference type="PROSITE" id="PS51194"/>
    </source>
</evidence>
<dbReference type="eggNOG" id="COG1201">
    <property type="taxonomic scope" value="Bacteria"/>
</dbReference>
<dbReference type="PANTHER" id="PTHR47962:SF5">
    <property type="entry name" value="ATP-DEPENDENT HELICASE LHR-RELATED"/>
    <property type="match status" value="1"/>
</dbReference>
<dbReference type="SUPFAM" id="SSF52540">
    <property type="entry name" value="P-loop containing nucleoside triphosphate hydrolases"/>
    <property type="match status" value="1"/>
</dbReference>
<evidence type="ECO:0000313" key="3">
    <source>
        <dbReference type="EMBL" id="AEQ96193.1"/>
    </source>
</evidence>
<name>G7TCL5_XANOB</name>
<dbReference type="HOGENOM" id="CLU_1618350_0_0_6"/>
<feature type="compositionally biased region" description="Low complexity" evidence="1">
    <location>
        <begin position="113"/>
        <end position="127"/>
    </location>
</feature>
<dbReference type="InterPro" id="IPR027417">
    <property type="entry name" value="P-loop_NTPase"/>
</dbReference>
<feature type="region of interest" description="Disordered" evidence="1">
    <location>
        <begin position="113"/>
        <end position="134"/>
    </location>
</feature>
<dbReference type="Proteomes" id="UP000008851">
    <property type="component" value="Chromosome"/>
</dbReference>
<dbReference type="Gene3D" id="3.40.50.300">
    <property type="entry name" value="P-loop containing nucleotide triphosphate hydrolases"/>
    <property type="match status" value="1"/>
</dbReference>